<dbReference type="EC" id="6.3.2.10" evidence="10 11"/>
<name>A0A2Z5UWW3_9COXI</name>
<evidence type="ECO:0000256" key="7">
    <source>
        <dbReference type="ARBA" id="ARBA00022984"/>
    </source>
</evidence>
<evidence type="ECO:0000256" key="3">
    <source>
        <dbReference type="ARBA" id="ARBA00022618"/>
    </source>
</evidence>
<feature type="binding site" evidence="10">
    <location>
        <begin position="104"/>
        <end position="110"/>
    </location>
    <ligand>
        <name>ATP</name>
        <dbReference type="ChEBI" id="CHEBI:30616"/>
    </ligand>
</feature>
<dbReference type="GO" id="GO:0008766">
    <property type="term" value="F:UDP-N-acetylmuramoylalanyl-D-glutamyl-2,6-diaminopimelate-D-alanyl-D-alanine ligase activity"/>
    <property type="evidence" value="ECO:0007669"/>
    <property type="project" value="RHEA"/>
</dbReference>
<evidence type="ECO:0000256" key="5">
    <source>
        <dbReference type="ARBA" id="ARBA00022840"/>
    </source>
</evidence>
<dbReference type="GO" id="GO:0051301">
    <property type="term" value="P:cell division"/>
    <property type="evidence" value="ECO:0007669"/>
    <property type="project" value="UniProtKB-KW"/>
</dbReference>
<keyword evidence="16" id="KW-1185">Reference proteome</keyword>
<evidence type="ECO:0000259" key="13">
    <source>
        <dbReference type="Pfam" id="PF02875"/>
    </source>
</evidence>
<keyword evidence="6 10" id="KW-0133">Cell shape</keyword>
<dbReference type="Gene3D" id="3.90.190.20">
    <property type="entry name" value="Mur ligase, C-terminal domain"/>
    <property type="match status" value="1"/>
</dbReference>
<reference evidence="15 16" key="1">
    <citation type="submission" date="2017-03" db="EMBL/GenBank/DDBJ databases">
        <title>The genome sequence of Candidatus Rickettsiella viridis.</title>
        <authorList>
            <person name="Nikoh N."/>
            <person name="Tsuchida T."/>
            <person name="Yamaguchi K."/>
            <person name="Maeda T."/>
            <person name="Shigenobu S."/>
            <person name="Fukatsu T."/>
        </authorList>
    </citation>
    <scope>NUCLEOTIDE SEQUENCE [LARGE SCALE GENOMIC DNA]</scope>
    <source>
        <strain evidence="15 16">Ap-RA04</strain>
    </source>
</reference>
<dbReference type="SUPFAM" id="SSF53623">
    <property type="entry name" value="MurD-like peptide ligases, catalytic domain"/>
    <property type="match status" value="1"/>
</dbReference>
<dbReference type="InterPro" id="IPR005863">
    <property type="entry name" value="UDP-N-AcMur_synth"/>
</dbReference>
<evidence type="ECO:0000313" key="15">
    <source>
        <dbReference type="EMBL" id="BBB15450.1"/>
    </source>
</evidence>
<dbReference type="InterPro" id="IPR036565">
    <property type="entry name" value="Mur-like_cat_sf"/>
</dbReference>
<dbReference type="GO" id="GO:0008360">
    <property type="term" value="P:regulation of cell shape"/>
    <property type="evidence" value="ECO:0007669"/>
    <property type="project" value="UniProtKB-KW"/>
</dbReference>
<comment type="similarity">
    <text evidence="10">Belongs to the MurCDEF family. MurF subfamily.</text>
</comment>
<dbReference type="Proteomes" id="UP000282483">
    <property type="component" value="Chromosome"/>
</dbReference>
<feature type="domain" description="Mur ligase N-terminal catalytic" evidence="12">
    <location>
        <begin position="22"/>
        <end position="89"/>
    </location>
</feature>
<comment type="catalytic activity">
    <reaction evidence="10 11">
        <text>D-alanyl-D-alanine + UDP-N-acetyl-alpha-D-muramoyl-L-alanyl-gamma-D-glutamyl-meso-2,6-diaminopimelate + ATP = UDP-N-acetyl-alpha-D-muramoyl-L-alanyl-gamma-D-glutamyl-meso-2,6-diaminopimeloyl-D-alanyl-D-alanine + ADP + phosphate + H(+)</text>
        <dbReference type="Rhea" id="RHEA:28374"/>
        <dbReference type="ChEBI" id="CHEBI:15378"/>
        <dbReference type="ChEBI" id="CHEBI:30616"/>
        <dbReference type="ChEBI" id="CHEBI:43474"/>
        <dbReference type="ChEBI" id="CHEBI:57822"/>
        <dbReference type="ChEBI" id="CHEBI:61386"/>
        <dbReference type="ChEBI" id="CHEBI:83905"/>
        <dbReference type="ChEBI" id="CHEBI:456216"/>
        <dbReference type="EC" id="6.3.2.10"/>
    </reaction>
</comment>
<dbReference type="InterPro" id="IPR000713">
    <property type="entry name" value="Mur_ligase_N"/>
</dbReference>
<proteinExistence type="inferred from homology"/>
<protein>
    <recommendedName>
        <fullName evidence="10 11">UDP-N-acetylmuramoyl-tripeptide--D-alanyl-D-alanine ligase</fullName>
        <ecNumber evidence="10 11">6.3.2.10</ecNumber>
    </recommendedName>
    <alternativeName>
        <fullName evidence="10">D-alanyl-D-alanine-adding enzyme</fullName>
    </alternativeName>
</protein>
<dbReference type="SUPFAM" id="SSF53244">
    <property type="entry name" value="MurD-like peptide ligases, peptide-binding domain"/>
    <property type="match status" value="1"/>
</dbReference>
<keyword evidence="1 10" id="KW-0963">Cytoplasm</keyword>
<dbReference type="InterPro" id="IPR013221">
    <property type="entry name" value="Mur_ligase_cen"/>
</dbReference>
<organism evidence="15 16">
    <name type="scientific">Candidatus Rickettsiella viridis</name>
    <dbReference type="NCBI Taxonomy" id="676208"/>
    <lineage>
        <taxon>Bacteria</taxon>
        <taxon>Pseudomonadati</taxon>
        <taxon>Pseudomonadota</taxon>
        <taxon>Gammaproteobacteria</taxon>
        <taxon>Legionellales</taxon>
        <taxon>Coxiellaceae</taxon>
        <taxon>Rickettsiella</taxon>
    </lineage>
</organism>
<dbReference type="InterPro" id="IPR036615">
    <property type="entry name" value="Mur_ligase_C_dom_sf"/>
</dbReference>
<accession>A0A2Z5UWW3</accession>
<dbReference type="GO" id="GO:0009252">
    <property type="term" value="P:peptidoglycan biosynthetic process"/>
    <property type="evidence" value="ECO:0007669"/>
    <property type="project" value="UniProtKB-UniRule"/>
</dbReference>
<dbReference type="Pfam" id="PF08245">
    <property type="entry name" value="Mur_ligase_M"/>
    <property type="match status" value="1"/>
</dbReference>
<dbReference type="NCBIfam" id="TIGR01143">
    <property type="entry name" value="murF"/>
    <property type="match status" value="1"/>
</dbReference>
<evidence type="ECO:0000256" key="11">
    <source>
        <dbReference type="RuleBase" id="RU004136"/>
    </source>
</evidence>
<dbReference type="PANTHER" id="PTHR43024:SF1">
    <property type="entry name" value="UDP-N-ACETYLMURAMOYL-TRIPEPTIDE--D-ALANYL-D-ALANINE LIGASE"/>
    <property type="match status" value="1"/>
</dbReference>
<evidence type="ECO:0000259" key="12">
    <source>
        <dbReference type="Pfam" id="PF01225"/>
    </source>
</evidence>
<evidence type="ECO:0000256" key="4">
    <source>
        <dbReference type="ARBA" id="ARBA00022741"/>
    </source>
</evidence>
<evidence type="ECO:0000259" key="14">
    <source>
        <dbReference type="Pfam" id="PF08245"/>
    </source>
</evidence>
<dbReference type="PANTHER" id="PTHR43024">
    <property type="entry name" value="UDP-N-ACETYLMURAMOYL-TRIPEPTIDE--D-ALANYL-D-ALANINE LIGASE"/>
    <property type="match status" value="1"/>
</dbReference>
<gene>
    <name evidence="10 15" type="primary">murF</name>
    <name evidence="15" type="ORF">RVIR1_09760</name>
</gene>
<dbReference type="GO" id="GO:0071555">
    <property type="term" value="P:cell wall organization"/>
    <property type="evidence" value="ECO:0007669"/>
    <property type="project" value="UniProtKB-KW"/>
</dbReference>
<dbReference type="Gene3D" id="3.40.1390.10">
    <property type="entry name" value="MurE/MurF, N-terminal domain"/>
    <property type="match status" value="1"/>
</dbReference>
<comment type="function">
    <text evidence="10 11">Involved in cell wall formation. Catalyzes the final step in the synthesis of UDP-N-acetylmuramoyl-pentapeptide, the precursor of murein.</text>
</comment>
<dbReference type="GO" id="GO:0005737">
    <property type="term" value="C:cytoplasm"/>
    <property type="evidence" value="ECO:0007669"/>
    <property type="project" value="UniProtKB-SubCell"/>
</dbReference>
<dbReference type="EMBL" id="AP018005">
    <property type="protein sequence ID" value="BBB15450.1"/>
    <property type="molecule type" value="Genomic_DNA"/>
</dbReference>
<comment type="pathway">
    <text evidence="10 11">Cell wall biogenesis; peptidoglycan biosynthesis.</text>
</comment>
<dbReference type="Pfam" id="PF02875">
    <property type="entry name" value="Mur_ligase_C"/>
    <property type="match status" value="1"/>
</dbReference>
<dbReference type="InterPro" id="IPR035911">
    <property type="entry name" value="MurE/MurF_N"/>
</dbReference>
<dbReference type="GO" id="GO:0005524">
    <property type="term" value="F:ATP binding"/>
    <property type="evidence" value="ECO:0007669"/>
    <property type="project" value="UniProtKB-UniRule"/>
</dbReference>
<dbReference type="AlphaFoldDB" id="A0A2Z5UWW3"/>
<evidence type="ECO:0000256" key="9">
    <source>
        <dbReference type="ARBA" id="ARBA00023316"/>
    </source>
</evidence>
<keyword evidence="8 10" id="KW-0131">Cell cycle</keyword>
<keyword evidence="2 10" id="KW-0436">Ligase</keyword>
<dbReference type="InterPro" id="IPR004101">
    <property type="entry name" value="Mur_ligase_C"/>
</dbReference>
<comment type="subcellular location">
    <subcellularLocation>
        <location evidence="10 11">Cytoplasm</location>
    </subcellularLocation>
</comment>
<feature type="domain" description="Mur ligase central" evidence="14">
    <location>
        <begin position="103"/>
        <end position="290"/>
    </location>
</feature>
<dbReference type="KEGG" id="rvi:RVIR1_09760"/>
<dbReference type="UniPathway" id="UPA00219"/>
<keyword evidence="7 10" id="KW-0573">Peptidoglycan synthesis</keyword>
<keyword evidence="4 10" id="KW-0547">Nucleotide-binding</keyword>
<dbReference type="GO" id="GO:0047480">
    <property type="term" value="F:UDP-N-acetylmuramoyl-tripeptide-D-alanyl-D-alanine ligase activity"/>
    <property type="evidence" value="ECO:0007669"/>
    <property type="project" value="UniProtKB-UniRule"/>
</dbReference>
<evidence type="ECO:0000256" key="1">
    <source>
        <dbReference type="ARBA" id="ARBA00022490"/>
    </source>
</evidence>
<evidence type="ECO:0000256" key="8">
    <source>
        <dbReference type="ARBA" id="ARBA00023306"/>
    </source>
</evidence>
<dbReference type="Pfam" id="PF01225">
    <property type="entry name" value="Mur_ligase"/>
    <property type="match status" value="1"/>
</dbReference>
<keyword evidence="5 10" id="KW-0067">ATP-binding</keyword>
<evidence type="ECO:0000256" key="10">
    <source>
        <dbReference type="HAMAP-Rule" id="MF_02019"/>
    </source>
</evidence>
<dbReference type="InterPro" id="IPR051046">
    <property type="entry name" value="MurCDEF_CellWall_CoF430Synth"/>
</dbReference>
<evidence type="ECO:0000256" key="2">
    <source>
        <dbReference type="ARBA" id="ARBA00022598"/>
    </source>
</evidence>
<evidence type="ECO:0000256" key="6">
    <source>
        <dbReference type="ARBA" id="ARBA00022960"/>
    </source>
</evidence>
<dbReference type="HAMAP" id="MF_02019">
    <property type="entry name" value="MurF"/>
    <property type="match status" value="1"/>
</dbReference>
<evidence type="ECO:0000313" key="16">
    <source>
        <dbReference type="Proteomes" id="UP000282483"/>
    </source>
</evidence>
<dbReference type="SUPFAM" id="SSF63418">
    <property type="entry name" value="MurE/MurF N-terminal domain"/>
    <property type="match status" value="1"/>
</dbReference>
<keyword evidence="3 10" id="KW-0132">Cell division</keyword>
<dbReference type="Gene3D" id="3.40.1190.10">
    <property type="entry name" value="Mur-like, catalytic domain"/>
    <property type="match status" value="1"/>
</dbReference>
<dbReference type="RefSeq" id="WP_197720792.1">
    <property type="nucleotide sequence ID" value="NZ_AP018005.1"/>
</dbReference>
<sequence>MKLSTLASMLEGQLIGADGDFSAVSLDSRAVKAGALFVAVSGEKFDGHMFIEQAKNHGAVAALVDRPLSSELPQILVAHTRKALGQLAAIHREQFSIPVIALTGSCGKTTTKEMLRAILSEIGPVLASTKSFNNDIGVPLTLLDLNAQHRFAVIEMGANHAGEIAYLSQLTKPDIALITNIAPAHLEGFGSIEKVAQAKSEIFLGLSAQGIAIINADDHFEKSWKTRLAKHPVIRFGLKQKADFSAKDIRLDAEGRVQFMLLSPKGEMPIHLVLPGQHHLFNALAAAAIASQVGISLVHIKSGLEKMSNVPGRLAVIKNKMGASIIDDTYNANPRSVTVALQLLAHYPGRRIFVMGDMGELGNNTEYYHRQIGELAKELGIETVYTCGELTASTAQAFGSSGKHYASQEDLIQALRPLLEKDVTVLIKGSRSAQMEKVVAALIH</sequence>
<feature type="domain" description="Mur ligase C-terminal" evidence="13">
    <location>
        <begin position="312"/>
        <end position="431"/>
    </location>
</feature>
<keyword evidence="9 10" id="KW-0961">Cell wall biogenesis/degradation</keyword>